<feature type="transmembrane region" description="Helical" evidence="1">
    <location>
        <begin position="56"/>
        <end position="84"/>
    </location>
</feature>
<gene>
    <name evidence="2" type="ORF">METZ01_LOCUS372310</name>
</gene>
<keyword evidence="1" id="KW-0812">Transmembrane</keyword>
<keyword evidence="1" id="KW-1133">Transmembrane helix</keyword>
<proteinExistence type="predicted"/>
<evidence type="ECO:0008006" key="3">
    <source>
        <dbReference type="Google" id="ProtNLM"/>
    </source>
</evidence>
<dbReference type="AlphaFoldDB" id="A0A382TBN3"/>
<evidence type="ECO:0000256" key="1">
    <source>
        <dbReference type="SAM" id="Phobius"/>
    </source>
</evidence>
<sequence length="178" mass="19635">MQQGLSLTATAPLSLTALFINLGVGIILSILLRLHFKYFSSALTNRRDFQHVCPFVLLTTILIITIVKSSLALSLGLVGALSIVRFRTPIKEPEELAYLFIAIAMGLGLGADQTLPTVLASLVILVTMALFKWTRRDDSQGKNLYLSIDIKDKEALPEFVLNKLNELISKHVTVSDLR</sequence>
<organism evidence="2">
    <name type="scientific">marine metagenome</name>
    <dbReference type="NCBI Taxonomy" id="408172"/>
    <lineage>
        <taxon>unclassified sequences</taxon>
        <taxon>metagenomes</taxon>
        <taxon>ecological metagenomes</taxon>
    </lineage>
</organism>
<dbReference type="Pfam" id="PF16316">
    <property type="entry name" value="DUF4956"/>
    <property type="match status" value="1"/>
</dbReference>
<feature type="transmembrane region" description="Helical" evidence="1">
    <location>
        <begin position="117"/>
        <end position="134"/>
    </location>
</feature>
<keyword evidence="1" id="KW-0472">Membrane</keyword>
<accession>A0A382TBN3</accession>
<feature type="non-terminal residue" evidence="2">
    <location>
        <position position="178"/>
    </location>
</feature>
<feature type="transmembrane region" description="Helical" evidence="1">
    <location>
        <begin position="12"/>
        <end position="36"/>
    </location>
</feature>
<protein>
    <recommendedName>
        <fullName evidence="3">DUF4956 domain-containing protein</fullName>
    </recommendedName>
</protein>
<dbReference type="EMBL" id="UINC01135361">
    <property type="protein sequence ID" value="SVD19456.1"/>
    <property type="molecule type" value="Genomic_DNA"/>
</dbReference>
<dbReference type="InterPro" id="IPR032531">
    <property type="entry name" value="DUF4956"/>
</dbReference>
<name>A0A382TBN3_9ZZZZ</name>
<evidence type="ECO:0000313" key="2">
    <source>
        <dbReference type="EMBL" id="SVD19456.1"/>
    </source>
</evidence>
<reference evidence="2" key="1">
    <citation type="submission" date="2018-05" db="EMBL/GenBank/DDBJ databases">
        <authorList>
            <person name="Lanie J.A."/>
            <person name="Ng W.-L."/>
            <person name="Kazmierczak K.M."/>
            <person name="Andrzejewski T.M."/>
            <person name="Davidsen T.M."/>
            <person name="Wayne K.J."/>
            <person name="Tettelin H."/>
            <person name="Glass J.I."/>
            <person name="Rusch D."/>
            <person name="Podicherti R."/>
            <person name="Tsui H.-C.T."/>
            <person name="Winkler M.E."/>
        </authorList>
    </citation>
    <scope>NUCLEOTIDE SEQUENCE</scope>
</reference>